<dbReference type="Proteomes" id="UP000078492">
    <property type="component" value="Unassembled WGS sequence"/>
</dbReference>
<evidence type="ECO:0000313" key="3">
    <source>
        <dbReference type="Proteomes" id="UP000078492"/>
    </source>
</evidence>
<evidence type="ECO:0000313" key="2">
    <source>
        <dbReference type="EMBL" id="KYN12183.1"/>
    </source>
</evidence>
<dbReference type="InterPro" id="IPR049012">
    <property type="entry name" value="Mutator_transp_dom"/>
</dbReference>
<gene>
    <name evidence="2" type="ORF">ALC57_15649</name>
</gene>
<keyword evidence="3" id="KW-1185">Reference proteome</keyword>
<protein>
    <recommendedName>
        <fullName evidence="1">Mutator-like transposase domain-containing protein</fullName>
    </recommendedName>
</protein>
<feature type="domain" description="Mutator-like transposase" evidence="1">
    <location>
        <begin position="55"/>
        <end position="159"/>
    </location>
</feature>
<dbReference type="AlphaFoldDB" id="A0A151IWM8"/>
<name>A0A151IWM8_9HYME</name>
<accession>A0A151IWM8</accession>
<evidence type="ECO:0000259" key="1">
    <source>
        <dbReference type="Pfam" id="PF20700"/>
    </source>
</evidence>
<proteinExistence type="predicted"/>
<dbReference type="Pfam" id="PF20700">
    <property type="entry name" value="Mutator"/>
    <property type="match status" value="1"/>
</dbReference>
<reference evidence="2 3" key="1">
    <citation type="submission" date="2015-09" db="EMBL/GenBank/DDBJ databases">
        <title>Trachymyrmex cornetzi WGS genome.</title>
        <authorList>
            <person name="Nygaard S."/>
            <person name="Hu H."/>
            <person name="Boomsma J."/>
            <person name="Zhang G."/>
        </authorList>
    </citation>
    <scope>NUCLEOTIDE SEQUENCE [LARGE SCALE GENOMIC DNA]</scope>
    <source>
        <strain evidence="2">Tcor2-1</strain>
        <tissue evidence="2">Whole body</tissue>
    </source>
</reference>
<sequence length="174" mass="20110">MYGNFQICEDDNDDSYVVDRTGRVDIGRIQDHKPEGNRVVDISFFLKEMRGLRRIRNKFCTVCDMTERKNVKAKVHKCYKNFDGNASSTSMESDIIVEGFKNSIEMHGLIYRTVIADGDSNVFKSIIDNRPYQEQMITVSKIECTNHLLRNLCKKLKVISETTEPKICVEIVFI</sequence>
<dbReference type="EMBL" id="KQ980853">
    <property type="protein sequence ID" value="KYN12183.1"/>
    <property type="molecule type" value="Genomic_DNA"/>
</dbReference>
<organism evidence="2 3">
    <name type="scientific">Trachymyrmex cornetzi</name>
    <dbReference type="NCBI Taxonomy" id="471704"/>
    <lineage>
        <taxon>Eukaryota</taxon>
        <taxon>Metazoa</taxon>
        <taxon>Ecdysozoa</taxon>
        <taxon>Arthropoda</taxon>
        <taxon>Hexapoda</taxon>
        <taxon>Insecta</taxon>
        <taxon>Pterygota</taxon>
        <taxon>Neoptera</taxon>
        <taxon>Endopterygota</taxon>
        <taxon>Hymenoptera</taxon>
        <taxon>Apocrita</taxon>
        <taxon>Aculeata</taxon>
        <taxon>Formicoidea</taxon>
        <taxon>Formicidae</taxon>
        <taxon>Myrmicinae</taxon>
        <taxon>Trachymyrmex</taxon>
    </lineage>
</organism>